<dbReference type="InterPro" id="IPR036850">
    <property type="entry name" value="NDK-like_dom_sf"/>
</dbReference>
<dbReference type="EMBL" id="JBJQND010000014">
    <property type="protein sequence ID" value="KAL3853950.1"/>
    <property type="molecule type" value="Genomic_DNA"/>
</dbReference>
<feature type="binding site" evidence="1">
    <location>
        <position position="264"/>
    </location>
    <ligand>
        <name>ATP</name>
        <dbReference type="ChEBI" id="CHEBI:30616"/>
    </ligand>
</feature>
<feature type="binding site" evidence="1">
    <location>
        <position position="250"/>
    </location>
    <ligand>
        <name>ATP</name>
        <dbReference type="ChEBI" id="CHEBI:30616"/>
    </ligand>
</feature>
<dbReference type="Pfam" id="PF00085">
    <property type="entry name" value="Thioredoxin"/>
    <property type="match status" value="1"/>
</dbReference>
<comment type="caution">
    <text evidence="1">Lacks conserved residue(s) required for the propagation of feature annotation.</text>
</comment>
<reference evidence="5 6" key="1">
    <citation type="submission" date="2024-11" db="EMBL/GenBank/DDBJ databases">
        <title>Chromosome-level genome assembly of the freshwater bivalve Anodonta woodiana.</title>
        <authorList>
            <person name="Chen X."/>
        </authorList>
    </citation>
    <scope>NUCLEOTIDE SEQUENCE [LARGE SCALE GENOMIC DNA]</scope>
    <source>
        <strain evidence="5">MN2024</strain>
        <tissue evidence="5">Gills</tissue>
    </source>
</reference>
<feature type="binding site" evidence="1">
    <location>
        <position position="244"/>
    </location>
    <ligand>
        <name>ATP</name>
        <dbReference type="ChEBI" id="CHEBI:30616"/>
    </ligand>
</feature>
<dbReference type="PROSITE" id="PS51374">
    <property type="entry name" value="NDPK_LIKE"/>
    <property type="match status" value="3"/>
</dbReference>
<dbReference type="InterPro" id="IPR034907">
    <property type="entry name" value="NDK-like_dom"/>
</dbReference>
<dbReference type="SUPFAM" id="SSF52833">
    <property type="entry name" value="Thioredoxin-like"/>
    <property type="match status" value="1"/>
</dbReference>
<feature type="active site" description="Pros-phosphohistidine intermediate" evidence="1">
    <location>
        <position position="277"/>
    </location>
</feature>
<accession>A0ABD3UXW4</accession>
<evidence type="ECO:0000256" key="2">
    <source>
        <dbReference type="RuleBase" id="RU004011"/>
    </source>
</evidence>
<dbReference type="PRINTS" id="PR01243">
    <property type="entry name" value="NUCDPKINASE"/>
</dbReference>
<dbReference type="Gene3D" id="3.30.70.141">
    <property type="entry name" value="Nucleoside diphosphate kinase-like domain"/>
    <property type="match status" value="3"/>
</dbReference>
<dbReference type="AlphaFoldDB" id="A0ABD3UXW4"/>
<dbReference type="CDD" id="cd02948">
    <property type="entry name" value="TRX_NDPK"/>
    <property type="match status" value="1"/>
</dbReference>
<feature type="domain" description="Thioredoxin" evidence="4">
    <location>
        <begin position="1"/>
        <end position="114"/>
    </location>
</feature>
<evidence type="ECO:0000256" key="1">
    <source>
        <dbReference type="PROSITE-ProRule" id="PRU00706"/>
    </source>
</evidence>
<feature type="compositionally biased region" description="Basic and acidic residues" evidence="3">
    <location>
        <begin position="582"/>
        <end position="619"/>
    </location>
</feature>
<evidence type="ECO:0000313" key="5">
    <source>
        <dbReference type="EMBL" id="KAL3853950.1"/>
    </source>
</evidence>
<evidence type="ECO:0000259" key="4">
    <source>
        <dbReference type="PROSITE" id="PS51352"/>
    </source>
</evidence>
<feature type="compositionally biased region" description="Basic and acidic residues" evidence="3">
    <location>
        <begin position="762"/>
        <end position="813"/>
    </location>
</feature>
<keyword evidence="6" id="KW-1185">Reference proteome</keyword>
<evidence type="ECO:0000256" key="3">
    <source>
        <dbReference type="SAM" id="MobiDB-lite"/>
    </source>
</evidence>
<comment type="similarity">
    <text evidence="1 2">Belongs to the NDK family.</text>
</comment>
<organism evidence="5 6">
    <name type="scientific">Sinanodonta woodiana</name>
    <name type="common">Chinese pond mussel</name>
    <name type="synonym">Anodonta woodiana</name>
    <dbReference type="NCBI Taxonomy" id="1069815"/>
    <lineage>
        <taxon>Eukaryota</taxon>
        <taxon>Metazoa</taxon>
        <taxon>Spiralia</taxon>
        <taxon>Lophotrochozoa</taxon>
        <taxon>Mollusca</taxon>
        <taxon>Bivalvia</taxon>
        <taxon>Autobranchia</taxon>
        <taxon>Heteroconchia</taxon>
        <taxon>Palaeoheterodonta</taxon>
        <taxon>Unionida</taxon>
        <taxon>Unionoidea</taxon>
        <taxon>Unionidae</taxon>
        <taxon>Unioninae</taxon>
        <taxon>Sinanodonta</taxon>
    </lineage>
</organism>
<feature type="compositionally biased region" description="Basic and acidic residues" evidence="3">
    <location>
        <begin position="658"/>
        <end position="752"/>
    </location>
</feature>
<feature type="compositionally biased region" description="Basic and acidic residues" evidence="3">
    <location>
        <begin position="631"/>
        <end position="643"/>
    </location>
</feature>
<dbReference type="PROSITE" id="PS51352">
    <property type="entry name" value="THIOREDOXIN_2"/>
    <property type="match status" value="1"/>
</dbReference>
<dbReference type="PROSITE" id="PS00194">
    <property type="entry name" value="THIOREDOXIN_1"/>
    <property type="match status" value="1"/>
</dbReference>
<feature type="active site" description="Pros-phosphohistidine intermediate" evidence="1">
    <location>
        <position position="424"/>
    </location>
</feature>
<dbReference type="Gene3D" id="3.40.30.10">
    <property type="entry name" value="Glutaredoxin"/>
    <property type="match status" value="1"/>
</dbReference>
<dbReference type="InterPro" id="IPR036249">
    <property type="entry name" value="Thioredoxin-like_sf"/>
</dbReference>
<comment type="caution">
    <text evidence="5">The sequence shown here is derived from an EMBL/GenBank/DDBJ whole genome shotgun (WGS) entry which is preliminary data.</text>
</comment>
<feature type="binding site" evidence="1">
    <location>
        <position position="212"/>
    </location>
    <ligand>
        <name>ATP</name>
        <dbReference type="ChEBI" id="CHEBI:30616"/>
    </ligand>
</feature>
<feature type="binding site" evidence="1">
    <location>
        <position position="274"/>
    </location>
    <ligand>
        <name>ATP</name>
        <dbReference type="ChEBI" id="CHEBI:30616"/>
    </ligand>
</feature>
<dbReference type="CDD" id="cd04416">
    <property type="entry name" value="NDPk_TX"/>
    <property type="match status" value="3"/>
</dbReference>
<dbReference type="SMART" id="SM00562">
    <property type="entry name" value="NDK"/>
    <property type="match status" value="3"/>
</dbReference>
<dbReference type="InterPro" id="IPR051766">
    <property type="entry name" value="TXND_domain-containing"/>
</dbReference>
<evidence type="ECO:0000313" key="6">
    <source>
        <dbReference type="Proteomes" id="UP001634394"/>
    </source>
</evidence>
<feature type="active site" description="Pros-phosphohistidine intermediate" evidence="1">
    <location>
        <position position="556"/>
    </location>
</feature>
<feature type="compositionally biased region" description="Pro residues" evidence="3">
    <location>
        <begin position="646"/>
        <end position="655"/>
    </location>
</feature>
<protein>
    <recommendedName>
        <fullName evidence="4">Thioredoxin domain-containing protein</fullName>
    </recommendedName>
</protein>
<dbReference type="PANTHER" id="PTHR46135:SF3">
    <property type="entry name" value="NME_NM23 FAMILY MEMBER 8"/>
    <property type="match status" value="1"/>
</dbReference>
<proteinExistence type="inferred from homology"/>
<dbReference type="Proteomes" id="UP001634394">
    <property type="component" value="Unassembled WGS sequence"/>
</dbReference>
<dbReference type="InterPro" id="IPR017937">
    <property type="entry name" value="Thioredoxin_CS"/>
</dbReference>
<gene>
    <name evidence="5" type="ORF">ACJMK2_013244</name>
</gene>
<dbReference type="Pfam" id="PF00334">
    <property type="entry name" value="NDK"/>
    <property type="match status" value="3"/>
</dbReference>
<sequence length="813" mass="91440">MARKRQEVQLQQEIETQEEWEDMVSKEGVWVVDVYQEWCGPCVGMVANLRRLKNELGDDLLKFSIAKADTIDSLEKYRGKCEPCFMFYAGGVLVAIIRGANAPLILRTITEQLAYEHKVMEGTAERKEIKDTVVATLEKDKKEEGDEEEKEEDVKKEVTLCLIKPDAVQAGKAEDIKNELRQRGIEILREEERQLTEDEAKMIYGNLKDQTFYPELIKFMTSGPSHILIITKGKTGQNIIKEFRDIMGPTDVEEAKEKAPDSLRAKYGKDTMMNCLHGSSSEDMAERELAFFFPDFVAPTVEGKPKLQRTLALIRPDAFRLHKDAILQKIHEAGFSVAMQKELQLSKEQVEDFYSEHRGQPYFAELTTRMTSGPLLALGLAREDAVQGWRHMLGPHEVQKAKEEAPDSLRAQFSVDDTQLNQLHGSSSAADAEKELKFFFPVEQTVAVIKPDAYGTKEEIIEKIHEAGFRIAARKETKLTREMAEEFYADHKDKEYFNNLVEHMISGPTFFMILSREDAVQGWRELIGPTDPEKAKENPETLRAQYGKDVLQNAVHGSSNPDHAKESIKKIFEPVNVVREDSADVAPEYKKHEAEEQEGVDEHAEHQSADEDKENKEAQPETTDEPPSEAEASKEETKEKAKAETPQPPPEPEPVPEPEEKQEAHKDKASEAAAGESKKVDKEDEGGEESRKIEDEGADQQKEGGHEKNKEHHEGGQEKNKEHHEGGQEKNKEHHEGSGEAQPKVEDSKPDEPSEASAKPSSETEAKPSGETEAKPSGETEAKPSGETETKPASETETKPASETETKHEEQKG</sequence>
<dbReference type="PANTHER" id="PTHR46135">
    <property type="entry name" value="NME/NM23 FAMILY MEMBER 8"/>
    <property type="match status" value="1"/>
</dbReference>
<feature type="region of interest" description="Disordered" evidence="3">
    <location>
        <begin position="582"/>
        <end position="813"/>
    </location>
</feature>
<feature type="binding site" evidence="1">
    <location>
        <position position="164"/>
    </location>
    <ligand>
        <name>ATP</name>
        <dbReference type="ChEBI" id="CHEBI:30616"/>
    </ligand>
</feature>
<dbReference type="SUPFAM" id="SSF54919">
    <property type="entry name" value="Nucleoside diphosphate kinase, NDK"/>
    <property type="match status" value="3"/>
</dbReference>
<dbReference type="InterPro" id="IPR001564">
    <property type="entry name" value="Nucleoside_diP_kinase"/>
</dbReference>
<dbReference type="InterPro" id="IPR013766">
    <property type="entry name" value="Thioredoxin_domain"/>
</dbReference>
<name>A0ABD3UXW4_SINWO</name>